<dbReference type="SMART" id="SM00032">
    <property type="entry name" value="CCP"/>
    <property type="match status" value="1"/>
</dbReference>
<dbReference type="SUPFAM" id="SSF50494">
    <property type="entry name" value="Trypsin-like serine proteases"/>
    <property type="match status" value="1"/>
</dbReference>
<feature type="domain" description="Sushi" evidence="7">
    <location>
        <begin position="31"/>
        <end position="97"/>
    </location>
</feature>
<evidence type="ECO:0000259" key="7">
    <source>
        <dbReference type="PROSITE" id="PS50923"/>
    </source>
</evidence>
<dbReference type="SUPFAM" id="SSF57535">
    <property type="entry name" value="Complement control module/SCR domain"/>
    <property type="match status" value="1"/>
</dbReference>
<keyword evidence="1 3" id="KW-1015">Disulfide bond</keyword>
<feature type="compositionally biased region" description="Gly residues" evidence="4">
    <location>
        <begin position="166"/>
        <end position="181"/>
    </location>
</feature>
<dbReference type="PROSITE" id="PS50240">
    <property type="entry name" value="TRYPSIN_DOM"/>
    <property type="match status" value="1"/>
</dbReference>
<feature type="disulfide bond" evidence="3">
    <location>
        <begin position="68"/>
        <end position="95"/>
    </location>
</feature>
<name>A0A9P0CGY7_9CUCU</name>
<dbReference type="AlphaFoldDB" id="A0A9P0CGY7"/>
<dbReference type="GO" id="GO:0006508">
    <property type="term" value="P:proteolysis"/>
    <property type="evidence" value="ECO:0007669"/>
    <property type="project" value="InterPro"/>
</dbReference>
<feature type="signal peptide" evidence="5">
    <location>
        <begin position="1"/>
        <end position="21"/>
    </location>
</feature>
<keyword evidence="9" id="KW-1185">Reference proteome</keyword>
<evidence type="ECO:0000256" key="1">
    <source>
        <dbReference type="ARBA" id="ARBA00023157"/>
    </source>
</evidence>
<dbReference type="InterPro" id="IPR009003">
    <property type="entry name" value="Peptidase_S1_PA"/>
</dbReference>
<dbReference type="InterPro" id="IPR001254">
    <property type="entry name" value="Trypsin_dom"/>
</dbReference>
<dbReference type="InterPro" id="IPR043504">
    <property type="entry name" value="Peptidase_S1_PA_chymotrypsin"/>
</dbReference>
<evidence type="ECO:0000256" key="4">
    <source>
        <dbReference type="SAM" id="MobiDB-lite"/>
    </source>
</evidence>
<dbReference type="Gene3D" id="2.10.70.10">
    <property type="entry name" value="Complement Module, domain 1"/>
    <property type="match status" value="1"/>
</dbReference>
<dbReference type="PANTHER" id="PTHR24256">
    <property type="entry name" value="TRYPTASE-RELATED"/>
    <property type="match status" value="1"/>
</dbReference>
<keyword evidence="3" id="KW-0768">Sushi</keyword>
<dbReference type="Pfam" id="PF00089">
    <property type="entry name" value="Trypsin"/>
    <property type="match status" value="1"/>
</dbReference>
<dbReference type="EMBL" id="OV651813">
    <property type="protein sequence ID" value="CAH1099883.1"/>
    <property type="molecule type" value="Genomic_DNA"/>
</dbReference>
<feature type="region of interest" description="Disordered" evidence="4">
    <location>
        <begin position="125"/>
        <end position="199"/>
    </location>
</feature>
<dbReference type="OrthoDB" id="6744641at2759"/>
<dbReference type="CDD" id="cd00033">
    <property type="entry name" value="CCP"/>
    <property type="match status" value="1"/>
</dbReference>
<evidence type="ECO:0000256" key="5">
    <source>
        <dbReference type="SAM" id="SignalP"/>
    </source>
</evidence>
<evidence type="ECO:0000313" key="9">
    <source>
        <dbReference type="Proteomes" id="UP001153636"/>
    </source>
</evidence>
<evidence type="ECO:0000256" key="2">
    <source>
        <dbReference type="ARBA" id="ARBA00024195"/>
    </source>
</evidence>
<comment type="caution">
    <text evidence="3">Lacks conserved residue(s) required for the propagation of feature annotation.</text>
</comment>
<reference evidence="8" key="1">
    <citation type="submission" date="2022-01" db="EMBL/GenBank/DDBJ databases">
        <authorList>
            <person name="King R."/>
        </authorList>
    </citation>
    <scope>NUCLEOTIDE SEQUENCE</scope>
</reference>
<dbReference type="GO" id="GO:0004252">
    <property type="term" value="F:serine-type endopeptidase activity"/>
    <property type="evidence" value="ECO:0007669"/>
    <property type="project" value="InterPro"/>
</dbReference>
<dbReference type="SMART" id="SM00020">
    <property type="entry name" value="Tryp_SPc"/>
    <property type="match status" value="1"/>
</dbReference>
<evidence type="ECO:0000259" key="6">
    <source>
        <dbReference type="PROSITE" id="PS50240"/>
    </source>
</evidence>
<feature type="chain" id="PRO_5040152172" evidence="5">
    <location>
        <begin position="22"/>
        <end position="532"/>
    </location>
</feature>
<proteinExistence type="inferred from homology"/>
<feature type="domain" description="Peptidase S1" evidence="6">
    <location>
        <begin position="271"/>
        <end position="529"/>
    </location>
</feature>
<sequence>MFMSQYIYLNFVASIFLYVNGDTILNEKKNGECILPNHPANGKWIIIGGSDAQPGSSVSSLTAITYFCEEPYKLSSDYSLITCLGNHWNLLQPECLSDEEKTNEVKRTAYGEVIATGDIVNQRGKRYATPQGGRGGDGIVIKSGRRETVIGPGEEGSSYYDERGIARGGQGGTGVIRGGWNGNERQTRGQTYNGDGRGGYDEYYDELPEQTEDRISGRGGDGIVIRGGRVRGNIVGIGGRGGSGGYYRRKRATQNPPIVENCGEKRTRQFFVDGKNVKKTIYPWATAVYKKVLGEFQYFCGATMLTQRIFVTVAHCVTSYPDNDVIPAEKLKIAVGKYYQDYNNSKDTQAQFSDVMKVLVNPKYRGLNLRYAADIAFLITKDQLTLSNVVQPVCYQNIRNIDLNDELEGVLTGWGFPDSTSVSPSNELQGIPLPFQNEAICLKEIPEDFGHDFLAYDKMCMGYYNKSMKFCGGISGNSLTFPYNGKYYIHGIISIGKKDSTQGLCNILAKSTLYTKVSAHYDWLERVISQYQ</sequence>
<gene>
    <name evidence="8" type="ORF">PSYICH_LOCUS938</name>
</gene>
<evidence type="ECO:0000313" key="8">
    <source>
        <dbReference type="EMBL" id="CAH1099883.1"/>
    </source>
</evidence>
<dbReference type="Gene3D" id="2.40.10.10">
    <property type="entry name" value="Trypsin-like serine proteases"/>
    <property type="match status" value="1"/>
</dbReference>
<comment type="similarity">
    <text evidence="2">Belongs to the peptidase S1 family. CLIP subfamily.</text>
</comment>
<dbReference type="InterPro" id="IPR051487">
    <property type="entry name" value="Ser/Thr_Proteases_Immune/Dev"/>
</dbReference>
<dbReference type="InterPro" id="IPR000436">
    <property type="entry name" value="Sushi_SCR_CCP_dom"/>
</dbReference>
<dbReference type="InterPro" id="IPR035976">
    <property type="entry name" value="Sushi/SCR/CCP_sf"/>
</dbReference>
<dbReference type="Proteomes" id="UP001153636">
    <property type="component" value="Chromosome 1"/>
</dbReference>
<evidence type="ECO:0000256" key="3">
    <source>
        <dbReference type="PROSITE-ProRule" id="PRU00302"/>
    </source>
</evidence>
<protein>
    <submittedName>
        <fullName evidence="8">Uncharacterized protein</fullName>
    </submittedName>
</protein>
<organism evidence="8 9">
    <name type="scientific">Psylliodes chrysocephalus</name>
    <dbReference type="NCBI Taxonomy" id="3402493"/>
    <lineage>
        <taxon>Eukaryota</taxon>
        <taxon>Metazoa</taxon>
        <taxon>Ecdysozoa</taxon>
        <taxon>Arthropoda</taxon>
        <taxon>Hexapoda</taxon>
        <taxon>Insecta</taxon>
        <taxon>Pterygota</taxon>
        <taxon>Neoptera</taxon>
        <taxon>Endopterygota</taxon>
        <taxon>Coleoptera</taxon>
        <taxon>Polyphaga</taxon>
        <taxon>Cucujiformia</taxon>
        <taxon>Chrysomeloidea</taxon>
        <taxon>Chrysomelidae</taxon>
        <taxon>Galerucinae</taxon>
        <taxon>Alticini</taxon>
        <taxon>Psylliodes</taxon>
    </lineage>
</organism>
<dbReference type="PROSITE" id="PS50923">
    <property type="entry name" value="SUSHI"/>
    <property type="match status" value="1"/>
</dbReference>
<accession>A0A9P0CGY7</accession>
<keyword evidence="5" id="KW-0732">Signal</keyword>